<evidence type="ECO:0000313" key="8">
    <source>
        <dbReference type="Proteomes" id="UP000199668"/>
    </source>
</evidence>
<dbReference type="SUPFAM" id="SSF51011">
    <property type="entry name" value="Glycosyl hydrolase domain"/>
    <property type="match status" value="1"/>
</dbReference>
<dbReference type="InterPro" id="IPR000322">
    <property type="entry name" value="Glyco_hydro_31_TIM"/>
</dbReference>
<evidence type="ECO:0000259" key="3">
    <source>
        <dbReference type="Pfam" id="PF01055"/>
    </source>
</evidence>
<proteinExistence type="inferred from homology"/>
<feature type="domain" description="Glycoside hydrolase family 31 N-terminal" evidence="4">
    <location>
        <begin position="32"/>
        <end position="219"/>
    </location>
</feature>
<dbReference type="InterPro" id="IPR048395">
    <property type="entry name" value="Glyco_hydro_31_C"/>
</dbReference>
<dbReference type="InterPro" id="IPR025887">
    <property type="entry name" value="Glyco_hydro_31_N_dom"/>
</dbReference>
<name>A0A1I4KHT1_9BACI</name>
<reference evidence="7 8" key="1">
    <citation type="submission" date="2016-10" db="EMBL/GenBank/DDBJ databases">
        <authorList>
            <person name="de Groot N.N."/>
        </authorList>
    </citation>
    <scope>NUCLEOTIDE SEQUENCE [LARGE SCALE GENOMIC DNA]</scope>
    <source>
        <strain evidence="7 8">CGMCC 1.6134</strain>
    </source>
</reference>
<evidence type="ECO:0000313" key="7">
    <source>
        <dbReference type="EMBL" id="SFL78046.1"/>
    </source>
</evidence>
<dbReference type="Pfam" id="PF17137">
    <property type="entry name" value="DUF5110"/>
    <property type="match status" value="1"/>
</dbReference>
<dbReference type="EMBL" id="FOTY01000005">
    <property type="protein sequence ID" value="SFL78046.1"/>
    <property type="molecule type" value="Genomic_DNA"/>
</dbReference>
<dbReference type="GO" id="GO:0005975">
    <property type="term" value="P:carbohydrate metabolic process"/>
    <property type="evidence" value="ECO:0007669"/>
    <property type="project" value="InterPro"/>
</dbReference>
<evidence type="ECO:0000259" key="6">
    <source>
        <dbReference type="Pfam" id="PF21365"/>
    </source>
</evidence>
<dbReference type="Gene3D" id="3.20.20.80">
    <property type="entry name" value="Glycosidases"/>
    <property type="match status" value="1"/>
</dbReference>
<dbReference type="PANTHER" id="PTHR22762">
    <property type="entry name" value="ALPHA-GLUCOSIDASE"/>
    <property type="match status" value="1"/>
</dbReference>
<dbReference type="Proteomes" id="UP000199668">
    <property type="component" value="Unassembled WGS sequence"/>
</dbReference>
<dbReference type="InterPro" id="IPR011013">
    <property type="entry name" value="Gal_mutarotase_sf_dom"/>
</dbReference>
<dbReference type="STRING" id="266892.SAMN04488054_10511"/>
<dbReference type="SUPFAM" id="SSF74650">
    <property type="entry name" value="Galactose mutarotase-like"/>
    <property type="match status" value="1"/>
</dbReference>
<dbReference type="InterPro" id="IPR013780">
    <property type="entry name" value="Glyco_hydro_b"/>
</dbReference>
<evidence type="ECO:0000259" key="5">
    <source>
        <dbReference type="Pfam" id="PF17137"/>
    </source>
</evidence>
<evidence type="ECO:0000259" key="4">
    <source>
        <dbReference type="Pfam" id="PF13802"/>
    </source>
</evidence>
<dbReference type="GO" id="GO:0030246">
    <property type="term" value="F:carbohydrate binding"/>
    <property type="evidence" value="ECO:0007669"/>
    <property type="project" value="InterPro"/>
</dbReference>
<gene>
    <name evidence="7" type="ORF">SAMN04488054_10511</name>
</gene>
<dbReference type="OrthoDB" id="176168at2"/>
<dbReference type="InterPro" id="IPR033403">
    <property type="entry name" value="DUF5110"/>
</dbReference>
<dbReference type="Gene3D" id="2.60.40.1180">
    <property type="entry name" value="Golgi alpha-mannosidase II"/>
    <property type="match status" value="2"/>
</dbReference>
<dbReference type="GO" id="GO:0004553">
    <property type="term" value="F:hydrolase activity, hydrolyzing O-glycosyl compounds"/>
    <property type="evidence" value="ECO:0007669"/>
    <property type="project" value="InterPro"/>
</dbReference>
<dbReference type="RefSeq" id="WP_090926122.1">
    <property type="nucleotide sequence ID" value="NZ_FOTY01000005.1"/>
</dbReference>
<comment type="similarity">
    <text evidence="1 2">Belongs to the glycosyl hydrolase 31 family.</text>
</comment>
<dbReference type="CDD" id="cd14752">
    <property type="entry name" value="GH31_N"/>
    <property type="match status" value="1"/>
</dbReference>
<dbReference type="InterPro" id="IPR017853">
    <property type="entry name" value="GH"/>
</dbReference>
<dbReference type="Pfam" id="PF13802">
    <property type="entry name" value="Gal_mutarotas_2"/>
    <property type="match status" value="1"/>
</dbReference>
<organism evidence="7 8">
    <name type="scientific">Salibacterium qingdaonense</name>
    <dbReference type="NCBI Taxonomy" id="266892"/>
    <lineage>
        <taxon>Bacteria</taxon>
        <taxon>Bacillati</taxon>
        <taxon>Bacillota</taxon>
        <taxon>Bacilli</taxon>
        <taxon>Bacillales</taxon>
        <taxon>Bacillaceae</taxon>
    </lineage>
</organism>
<protein>
    <submittedName>
        <fullName evidence="7">Alpha-glucosidase</fullName>
    </submittedName>
</protein>
<feature type="domain" description="Glycoside hydrolase family 31 TIM barrel" evidence="3">
    <location>
        <begin position="266"/>
        <end position="593"/>
    </location>
</feature>
<dbReference type="Pfam" id="PF21365">
    <property type="entry name" value="Glyco_hydro_31_3rd"/>
    <property type="match status" value="1"/>
</dbReference>
<dbReference type="SUPFAM" id="SSF51445">
    <property type="entry name" value="(Trans)glycosidases"/>
    <property type="match status" value="1"/>
</dbReference>
<feature type="domain" description="DUF5110" evidence="5">
    <location>
        <begin position="717"/>
        <end position="772"/>
    </location>
</feature>
<dbReference type="PANTHER" id="PTHR22762:SF165">
    <property type="entry name" value="PUTATIVE (AFU_ORTHOLOGUE AFUA_1G06560)-RELATED"/>
    <property type="match status" value="1"/>
</dbReference>
<keyword evidence="2" id="KW-0378">Hydrolase</keyword>
<keyword evidence="2" id="KW-0326">Glycosidase</keyword>
<dbReference type="Gene3D" id="2.60.40.1760">
    <property type="entry name" value="glycosyl hydrolase (family 31)"/>
    <property type="match status" value="1"/>
</dbReference>
<keyword evidence="8" id="KW-1185">Reference proteome</keyword>
<feature type="domain" description="Glycosyl hydrolase family 31 C-terminal" evidence="6">
    <location>
        <begin position="602"/>
        <end position="689"/>
    </location>
</feature>
<evidence type="ECO:0000256" key="1">
    <source>
        <dbReference type="ARBA" id="ARBA00007806"/>
    </source>
</evidence>
<evidence type="ECO:0000256" key="2">
    <source>
        <dbReference type="RuleBase" id="RU361185"/>
    </source>
</evidence>
<dbReference type="CDD" id="cd06599">
    <property type="entry name" value="GH31_glycosidase_Aec37"/>
    <property type="match status" value="1"/>
</dbReference>
<dbReference type="Pfam" id="PF01055">
    <property type="entry name" value="Glyco_hydro_31_2nd"/>
    <property type="match status" value="1"/>
</dbReference>
<sequence length="798" mass="92316">MNKKAHRFHWQLGEETSSLRLINAAEDTEILIFILEENIFRIYIKDLNEDPLPTWSVAPGMEDVPYEGRERLDVSPFTNPAYSINQVNDDEYEVLTSRLKLHMKLDSLQFTWYEKQNGSWNEIARDRDTQSYNLDGTLGSGRLHYMKRTSEDMFFGLGEKAGPLNRHGHRYRMQNMDPMGYDPYLTDPLYKHIPFFMTRTKDKQWYGMFYDNLSTSVFDMGKELDNYHGYYRYYHAESGPLDYYMISGRDAAEVVETYSWLTGQTAFFPKWSLGYSGSTMTYTDAPDAQVQMNQFIRDAQAYEIPCHSFQLSSGYTSIDGKRYVFNWNTSKFPDPAAFASHYKEHGVNLCANIKPALLQDHPLYNELQEKGYFVKNREGDEEELVQFWDDLGAYIDFTNPDAVEWWKEKVKEQLLSYGIESTWNDNNEFEIWDGEAKLHGFGNEMKMKDARPVLSLLMTKTSLDAQKEFTPSARPYAITRSGGPGLQRYAQTWSGDNYTSWDSLKYNVLTGIGLSLSGVYNFGHDVGGFAGGAPEPELFIRWIQNGIVHPRFTIHSWNDDGSVNVPWMYPEYIEPIKRLMDFRETLIPYLYQLMKEAHDHYSPMIRPMFYSFSHDEKTFEESYQFMLGEDVLVAPVVEKGVETIGVYLPVNEKGWYDWHTGAYYHSGQTIIVDAPMDRVPLFAQAGSIIPVDSKEDKMQESEQRGYLCFPLQEDGDVQLRHYEDDGASNDYKENVYTINEVNVQTSGADVEVKLHSNGSYDLPYRDVTLYFPGYISGDLVLNGKKQSTQADEYTIPIK</sequence>
<dbReference type="AlphaFoldDB" id="A0A1I4KHT1"/>
<accession>A0A1I4KHT1</accession>